<gene>
    <name evidence="1" type="primary">Contig6086.g6511</name>
    <name evidence="1" type="ORF">STYLEM_9897</name>
</gene>
<dbReference type="Proteomes" id="UP000039865">
    <property type="component" value="Unassembled WGS sequence"/>
</dbReference>
<protein>
    <submittedName>
        <fullName evidence="1">Uncharacterized protein</fullName>
    </submittedName>
</protein>
<evidence type="ECO:0000313" key="1">
    <source>
        <dbReference type="EMBL" id="CDW80891.1"/>
    </source>
</evidence>
<proteinExistence type="predicted"/>
<reference evidence="1 2" key="1">
    <citation type="submission" date="2014-06" db="EMBL/GenBank/DDBJ databases">
        <authorList>
            <person name="Swart Estienne"/>
        </authorList>
    </citation>
    <scope>NUCLEOTIDE SEQUENCE [LARGE SCALE GENOMIC DNA]</scope>
    <source>
        <strain evidence="1 2">130c</strain>
    </source>
</reference>
<keyword evidence="2" id="KW-1185">Reference proteome</keyword>
<dbReference type="InParanoid" id="A0A078AGF4"/>
<evidence type="ECO:0000313" key="2">
    <source>
        <dbReference type="Proteomes" id="UP000039865"/>
    </source>
</evidence>
<dbReference type="AlphaFoldDB" id="A0A078AGF4"/>
<organism evidence="1 2">
    <name type="scientific">Stylonychia lemnae</name>
    <name type="common">Ciliate</name>
    <dbReference type="NCBI Taxonomy" id="5949"/>
    <lineage>
        <taxon>Eukaryota</taxon>
        <taxon>Sar</taxon>
        <taxon>Alveolata</taxon>
        <taxon>Ciliophora</taxon>
        <taxon>Intramacronucleata</taxon>
        <taxon>Spirotrichea</taxon>
        <taxon>Stichotrichia</taxon>
        <taxon>Sporadotrichida</taxon>
        <taxon>Oxytrichidae</taxon>
        <taxon>Stylonychinae</taxon>
        <taxon>Stylonychia</taxon>
    </lineage>
</organism>
<accession>A0A078AGF4</accession>
<dbReference type="EMBL" id="CCKQ01009407">
    <property type="protein sequence ID" value="CDW80891.1"/>
    <property type="molecule type" value="Genomic_DNA"/>
</dbReference>
<sequence>MKNFQELCLNLLDWREQISRYFLKVRECYDEYVRNLEEIMKLKTYINKDEDLNEFFYENIESLNIKRISQHYLGSFFRKAQSRFRIKVECIDIYRNLLKLEEPQIGKRKADSSLSNQSSPQKRTKHSSIDIFESFSQISAALNFNEYENLLNKNHLFYPNQSSFNSTSQDVSSYKPENNNNTYIISAFNLEDNYQKSIIPLNPEDQENHRQLIDKNAFARQQEFFRRVMDDDSDNNCDDWSQNSLKKYISSPRDRSAPIFEETYFQIHQNLC</sequence>
<name>A0A078AGF4_STYLE</name>